<keyword evidence="2" id="KW-1185">Reference proteome</keyword>
<dbReference type="Proteomes" id="UP000095767">
    <property type="component" value="Unassembled WGS sequence"/>
</dbReference>
<protein>
    <submittedName>
        <fullName evidence="1">Uncharacterized protein</fullName>
    </submittedName>
</protein>
<accession>A0A1E5V3M0</accession>
<evidence type="ECO:0000313" key="1">
    <source>
        <dbReference type="EMBL" id="OEL19756.1"/>
    </source>
</evidence>
<organism evidence="1 2">
    <name type="scientific">Dichanthelium oligosanthes</name>
    <dbReference type="NCBI Taxonomy" id="888268"/>
    <lineage>
        <taxon>Eukaryota</taxon>
        <taxon>Viridiplantae</taxon>
        <taxon>Streptophyta</taxon>
        <taxon>Embryophyta</taxon>
        <taxon>Tracheophyta</taxon>
        <taxon>Spermatophyta</taxon>
        <taxon>Magnoliopsida</taxon>
        <taxon>Liliopsida</taxon>
        <taxon>Poales</taxon>
        <taxon>Poaceae</taxon>
        <taxon>PACMAD clade</taxon>
        <taxon>Panicoideae</taxon>
        <taxon>Panicodae</taxon>
        <taxon>Paniceae</taxon>
        <taxon>Dichantheliinae</taxon>
        <taxon>Dichanthelium</taxon>
    </lineage>
</organism>
<evidence type="ECO:0000313" key="2">
    <source>
        <dbReference type="Proteomes" id="UP000095767"/>
    </source>
</evidence>
<gene>
    <name evidence="1" type="ORF">BAE44_0019226</name>
</gene>
<name>A0A1E5V3M0_9POAL</name>
<dbReference type="EMBL" id="LWDX02052691">
    <property type="protein sequence ID" value="OEL19756.1"/>
    <property type="molecule type" value="Genomic_DNA"/>
</dbReference>
<reference evidence="1 2" key="1">
    <citation type="submission" date="2016-09" db="EMBL/GenBank/DDBJ databases">
        <title>The draft genome of Dichanthelium oligosanthes: A C3 panicoid grass species.</title>
        <authorList>
            <person name="Studer A.J."/>
            <person name="Schnable J.C."/>
            <person name="Brutnell T.P."/>
        </authorList>
    </citation>
    <scope>NUCLEOTIDE SEQUENCE [LARGE SCALE GENOMIC DNA]</scope>
    <source>
        <strain evidence="2">cv. Kellogg 1175</strain>
        <tissue evidence="1">Leaf</tissue>
    </source>
</reference>
<dbReference type="AlphaFoldDB" id="A0A1E5V3M0"/>
<comment type="caution">
    <text evidence="1">The sequence shown here is derived from an EMBL/GenBank/DDBJ whole genome shotgun (WGS) entry which is preliminary data.</text>
</comment>
<proteinExistence type="predicted"/>
<sequence>MIITKADSLQAVDTLSTSRELVVRDSKKLARVFDLPSLDALTVVGCPALRDVSWLKVLKHLRLVDRDLRRLPDWLAPHGSVPQTTLTVVGGEELLWRLVPGGEDCE</sequence>